<dbReference type="SUPFAM" id="SSF52402">
    <property type="entry name" value="Adenine nucleotide alpha hydrolases-like"/>
    <property type="match status" value="1"/>
</dbReference>
<evidence type="ECO:0000256" key="1">
    <source>
        <dbReference type="ARBA" id="ARBA00005859"/>
    </source>
</evidence>
<dbReference type="GO" id="GO:0005524">
    <property type="term" value="F:ATP binding"/>
    <property type="evidence" value="ECO:0007669"/>
    <property type="project" value="UniProtKB-UniRule"/>
</dbReference>
<dbReference type="InterPro" id="IPR022310">
    <property type="entry name" value="NAD/GMP_synthase"/>
</dbReference>
<keyword evidence="4 8" id="KW-0547">Nucleotide-binding</keyword>
<evidence type="ECO:0000259" key="11">
    <source>
        <dbReference type="Pfam" id="PF02540"/>
    </source>
</evidence>
<keyword evidence="6 8" id="KW-0460">Magnesium</keyword>
<organism evidence="12 13">
    <name type="scientific">Candidatus Nitrosocaldus cavascurensis</name>
    <dbReference type="NCBI Taxonomy" id="2058097"/>
    <lineage>
        <taxon>Archaea</taxon>
        <taxon>Nitrososphaerota</taxon>
        <taxon>Nitrososphaeria</taxon>
        <taxon>Candidatus Nitrosocaldales</taxon>
        <taxon>Candidatus Nitrosocaldaceae</taxon>
        <taxon>Candidatus Nitrosocaldus</taxon>
    </lineage>
</organism>
<feature type="binding site" evidence="8">
    <location>
        <begin position="42"/>
        <end position="49"/>
    </location>
    <ligand>
        <name>ATP</name>
        <dbReference type="ChEBI" id="CHEBI:30616"/>
    </ligand>
</feature>
<evidence type="ECO:0000256" key="5">
    <source>
        <dbReference type="ARBA" id="ARBA00022840"/>
    </source>
</evidence>
<evidence type="ECO:0000256" key="8">
    <source>
        <dbReference type="HAMAP-Rule" id="MF_00193"/>
    </source>
</evidence>
<dbReference type="NCBIfam" id="TIGR00552">
    <property type="entry name" value="nadE"/>
    <property type="match status" value="1"/>
</dbReference>
<sequence>MAVDDMVKKITSSLDYGYVSSKIEHFLLENLEGSGKAGYVLGLSGGLDSSVVAVLAARALYGRGKGKGSLTALIIPHSSITPSSDVNDAIRLAESINIAYRVIDIGDIHSSLAERLHTIDGGGENYSSVDNIKSRIASGNLLARLRMCTLYYYANANDCLVLGTSDRSELMIGYYTKYGDGAADILPIADLYKVQVRALASYLQIDDAIIRKKSGPMLWKGHYAEQELGMSYEEIDSILYCLIDLKSSVKDTASMLGIEEERVKSVIRLVRSSRHKRAPPRICHIQ</sequence>
<dbReference type="GO" id="GO:0003952">
    <property type="term" value="F:NAD+ synthase (glutamine-hydrolyzing) activity"/>
    <property type="evidence" value="ECO:0007669"/>
    <property type="project" value="InterPro"/>
</dbReference>
<dbReference type="EMBL" id="LT981265">
    <property type="protein sequence ID" value="SPC34691.1"/>
    <property type="molecule type" value="Genomic_DNA"/>
</dbReference>
<evidence type="ECO:0000256" key="3">
    <source>
        <dbReference type="ARBA" id="ARBA00022723"/>
    </source>
</evidence>
<evidence type="ECO:0000313" key="13">
    <source>
        <dbReference type="Proteomes" id="UP000236248"/>
    </source>
</evidence>
<evidence type="ECO:0000256" key="9">
    <source>
        <dbReference type="RuleBase" id="RU003811"/>
    </source>
</evidence>
<evidence type="ECO:0000256" key="6">
    <source>
        <dbReference type="ARBA" id="ARBA00022842"/>
    </source>
</evidence>
<evidence type="ECO:0000256" key="10">
    <source>
        <dbReference type="RuleBase" id="RU003812"/>
    </source>
</evidence>
<dbReference type="CDD" id="cd00553">
    <property type="entry name" value="NAD_synthase"/>
    <property type="match status" value="1"/>
</dbReference>
<evidence type="ECO:0000256" key="7">
    <source>
        <dbReference type="ARBA" id="ARBA00023027"/>
    </source>
</evidence>
<dbReference type="RefSeq" id="WP_103286699.1">
    <property type="nucleotide sequence ID" value="NZ_LT981265.1"/>
</dbReference>
<dbReference type="GO" id="GO:0008795">
    <property type="term" value="F:NAD+ synthase activity"/>
    <property type="evidence" value="ECO:0007669"/>
    <property type="project" value="UniProtKB-UniRule"/>
</dbReference>
<dbReference type="GO" id="GO:0005737">
    <property type="term" value="C:cytoplasm"/>
    <property type="evidence" value="ECO:0007669"/>
    <property type="project" value="InterPro"/>
</dbReference>
<dbReference type="HAMAP" id="MF_00193">
    <property type="entry name" value="NadE_ammonia_dep"/>
    <property type="match status" value="1"/>
</dbReference>
<dbReference type="NCBIfam" id="NF010587">
    <property type="entry name" value="PRK13980.1"/>
    <property type="match status" value="1"/>
</dbReference>
<keyword evidence="7 8" id="KW-0520">NAD</keyword>
<evidence type="ECO:0000256" key="4">
    <source>
        <dbReference type="ARBA" id="ARBA00022741"/>
    </source>
</evidence>
<dbReference type="InterPro" id="IPR022926">
    <property type="entry name" value="NH(3)-dep_NAD(+)_synth"/>
</dbReference>
<keyword evidence="5 8" id="KW-0067">ATP-binding</keyword>
<feature type="domain" description="NAD/GMP synthase" evidence="11">
    <location>
        <begin position="21"/>
        <end position="280"/>
    </location>
</feature>
<feature type="binding site" evidence="8">
    <location>
        <position position="48"/>
    </location>
    <ligand>
        <name>Mg(2+)</name>
        <dbReference type="ChEBI" id="CHEBI:18420"/>
    </ligand>
</feature>
<comment type="catalytic activity">
    <reaction evidence="8 10">
        <text>deamido-NAD(+) + NH4(+) + ATP = AMP + diphosphate + NAD(+) + H(+)</text>
        <dbReference type="Rhea" id="RHEA:21188"/>
        <dbReference type="ChEBI" id="CHEBI:15378"/>
        <dbReference type="ChEBI" id="CHEBI:28938"/>
        <dbReference type="ChEBI" id="CHEBI:30616"/>
        <dbReference type="ChEBI" id="CHEBI:33019"/>
        <dbReference type="ChEBI" id="CHEBI:57540"/>
        <dbReference type="ChEBI" id="CHEBI:58437"/>
        <dbReference type="ChEBI" id="CHEBI:456215"/>
        <dbReference type="EC" id="6.3.1.5"/>
    </reaction>
</comment>
<dbReference type="Pfam" id="PF02540">
    <property type="entry name" value="NAD_synthase"/>
    <property type="match status" value="1"/>
</dbReference>
<comment type="subunit">
    <text evidence="8">Homodimer.</text>
</comment>
<keyword evidence="13" id="KW-1185">Reference proteome</keyword>
<dbReference type="KEGG" id="ncv:NCAV_1526"/>
<dbReference type="UniPathway" id="UPA00253">
    <property type="reaction ID" value="UER00333"/>
</dbReference>
<dbReference type="GO" id="GO:0004359">
    <property type="term" value="F:glutaminase activity"/>
    <property type="evidence" value="ECO:0007669"/>
    <property type="project" value="InterPro"/>
</dbReference>
<dbReference type="Gene3D" id="3.40.50.620">
    <property type="entry name" value="HUPs"/>
    <property type="match status" value="1"/>
</dbReference>
<dbReference type="GeneID" id="41595517"/>
<feature type="binding site" description="in other chain" evidence="8">
    <location>
        <position position="177"/>
    </location>
    <ligand>
        <name>deamido-NAD(+)</name>
        <dbReference type="ChEBI" id="CHEBI:58437"/>
        <note>ligand shared between two neighboring subunits</note>
    </ligand>
</feature>
<keyword evidence="3 8" id="KW-0479">Metal-binding</keyword>
<dbReference type="PANTHER" id="PTHR23090">
    <property type="entry name" value="NH 3 /GLUTAMINE-DEPENDENT NAD + SYNTHETASE"/>
    <property type="match status" value="1"/>
</dbReference>
<proteinExistence type="inferred from homology"/>
<dbReference type="AlphaFoldDB" id="A0A2K5ASS9"/>
<keyword evidence="2 8" id="KW-0436">Ligase</keyword>
<name>A0A2K5ASS9_9ARCH</name>
<dbReference type="InterPro" id="IPR003694">
    <property type="entry name" value="NAD_synthase"/>
</dbReference>
<comment type="caution">
    <text evidence="8">Lacks conserved residue(s) required for the propagation of feature annotation.</text>
</comment>
<evidence type="ECO:0000256" key="2">
    <source>
        <dbReference type="ARBA" id="ARBA00022598"/>
    </source>
</evidence>
<evidence type="ECO:0000313" key="12">
    <source>
        <dbReference type="EMBL" id="SPC34691.1"/>
    </source>
</evidence>
<reference evidence="13" key="1">
    <citation type="submission" date="2018-01" db="EMBL/GenBank/DDBJ databases">
        <authorList>
            <person name="Kerou L M."/>
        </authorList>
    </citation>
    <scope>NUCLEOTIDE SEQUENCE [LARGE SCALE GENOMIC DNA]</scope>
    <source>
        <strain evidence="13">SCU2</strain>
    </source>
</reference>
<gene>
    <name evidence="8 12" type="primary">nadE</name>
    <name evidence="12" type="ORF">NCAV_1526</name>
</gene>
<dbReference type="InterPro" id="IPR014729">
    <property type="entry name" value="Rossmann-like_a/b/a_fold"/>
</dbReference>
<protein>
    <recommendedName>
        <fullName evidence="8 10">NH(3)-dependent NAD(+) synthetase</fullName>
        <ecNumber evidence="8 10">6.3.1.5</ecNumber>
    </recommendedName>
</protein>
<dbReference type="PANTHER" id="PTHR23090:SF9">
    <property type="entry name" value="GLUTAMINE-DEPENDENT NAD(+) SYNTHETASE"/>
    <property type="match status" value="1"/>
</dbReference>
<dbReference type="GO" id="GO:0046872">
    <property type="term" value="F:metal ion binding"/>
    <property type="evidence" value="ECO:0007669"/>
    <property type="project" value="UniProtKB-KW"/>
</dbReference>
<dbReference type="EC" id="6.3.1.5" evidence="8 10"/>
<feature type="binding site" evidence="8">
    <location>
        <position position="193"/>
    </location>
    <ligand>
        <name>ATP</name>
        <dbReference type="ChEBI" id="CHEBI:30616"/>
    </ligand>
</feature>
<dbReference type="Proteomes" id="UP000236248">
    <property type="component" value="Chromosome NCAV"/>
</dbReference>
<feature type="binding site" description="in other chain" evidence="8">
    <location>
        <begin position="275"/>
        <end position="276"/>
    </location>
    <ligand>
        <name>deamido-NAD(+)</name>
        <dbReference type="ChEBI" id="CHEBI:58437"/>
        <note>ligand shared between two neighboring subunits</note>
    </ligand>
</feature>
<comment type="function">
    <text evidence="8">Catalyzes the ATP-dependent amidation of deamido-NAD to form NAD. Uses ammonia as a nitrogen source.</text>
</comment>
<dbReference type="GO" id="GO:0009435">
    <property type="term" value="P:NAD+ biosynthetic process"/>
    <property type="evidence" value="ECO:0007669"/>
    <property type="project" value="UniProtKB-UniRule"/>
</dbReference>
<comment type="similarity">
    <text evidence="1 8 9">Belongs to the NAD synthetase family.</text>
</comment>
<feature type="binding site" evidence="8">
    <location>
        <position position="169"/>
    </location>
    <ligand>
        <name>Mg(2+)</name>
        <dbReference type="ChEBI" id="CHEBI:18420"/>
    </ligand>
</feature>
<feature type="binding site" evidence="8">
    <location>
        <position position="184"/>
    </location>
    <ligand>
        <name>deamido-NAD(+)</name>
        <dbReference type="ChEBI" id="CHEBI:58437"/>
        <note>ligand shared between two neighboring subunits</note>
    </ligand>
</feature>
<feature type="binding site" description="in other chain" evidence="8">
    <location>
        <position position="144"/>
    </location>
    <ligand>
        <name>deamido-NAD(+)</name>
        <dbReference type="ChEBI" id="CHEBI:58437"/>
        <note>ligand shared between two neighboring subunits</note>
    </ligand>
</feature>
<feature type="binding site" evidence="8">
    <location>
        <position position="164"/>
    </location>
    <ligand>
        <name>ATP</name>
        <dbReference type="ChEBI" id="CHEBI:30616"/>
    </ligand>
</feature>
<accession>A0A2K5ASS9</accession>
<comment type="pathway">
    <text evidence="8">Cofactor biosynthesis; NAD(+) biosynthesis; NAD(+) from deamido-NAD(+) (ammonia route): step 1/1.</text>
</comment>